<proteinExistence type="predicted"/>
<name>A0A448YP83_BRENA</name>
<dbReference type="STRING" id="13370.A0A448YP83"/>
<feature type="region of interest" description="Disordered" evidence="1">
    <location>
        <begin position="300"/>
        <end position="361"/>
    </location>
</feature>
<feature type="compositionally biased region" description="Acidic residues" evidence="1">
    <location>
        <begin position="179"/>
        <end position="192"/>
    </location>
</feature>
<dbReference type="AlphaFoldDB" id="A0A448YP83"/>
<feature type="region of interest" description="Disordered" evidence="1">
    <location>
        <begin position="179"/>
        <end position="270"/>
    </location>
</feature>
<gene>
    <name evidence="2" type="ORF">BRENAR_LOCUS3475</name>
</gene>
<feature type="compositionally biased region" description="Acidic residues" evidence="1">
    <location>
        <begin position="214"/>
        <end position="239"/>
    </location>
</feature>
<feature type="compositionally biased region" description="Basic residues" evidence="1">
    <location>
        <begin position="340"/>
        <end position="355"/>
    </location>
</feature>
<keyword evidence="3" id="KW-1185">Reference proteome</keyword>
<sequence length="361" mass="41232">MCRSTVLSKPFLDVKLRKILTEIIDSIVEGDPGRKVAIEKFVKEKNEDYEKDSKAEGPLFEKTFVKFSEAVIDSSDGVPRCSVCHWEVHGSTCDNCGRILVRNSQRGGLANEMDSEDEDFEEGSEFVDRALNHFYQMQRVLPSAIADLAEEDIDEDVDDADYDPNDDHPQVQRYEWMDTEGDDSEDTEDDEFIDHRPLEEILQERSTTDRLWPTDDDDSYEENEEIPSEGEEVGSDDGVIDTRSRVVTSARPAQGSHSRRIEEEVNEDEGETLNLVGRRRPGIIVSDTDSEDHDTVGFRETVRRRNEDEDATIENRSGNTLIPIETSEATAEGINGAAQRRNRNRSRRNKRRRRRNSEAVD</sequence>
<reference evidence="2 3" key="1">
    <citation type="submission" date="2018-12" db="EMBL/GenBank/DDBJ databases">
        <authorList>
            <person name="Tiukova I."/>
            <person name="Dainat J."/>
        </authorList>
    </citation>
    <scope>NUCLEOTIDE SEQUENCE [LARGE SCALE GENOMIC DNA]</scope>
</reference>
<evidence type="ECO:0000256" key="1">
    <source>
        <dbReference type="SAM" id="MobiDB-lite"/>
    </source>
</evidence>
<evidence type="ECO:0000313" key="3">
    <source>
        <dbReference type="Proteomes" id="UP000290900"/>
    </source>
</evidence>
<dbReference type="EMBL" id="CAACVR010000026">
    <property type="protein sequence ID" value="VEU22744.1"/>
    <property type="molecule type" value="Genomic_DNA"/>
</dbReference>
<dbReference type="InParanoid" id="A0A448YP83"/>
<protein>
    <submittedName>
        <fullName evidence="2">DEKNAAC103807</fullName>
    </submittedName>
</protein>
<evidence type="ECO:0000313" key="2">
    <source>
        <dbReference type="EMBL" id="VEU22744.1"/>
    </source>
</evidence>
<dbReference type="OrthoDB" id="6105938at2759"/>
<accession>A0A448YP83</accession>
<organism evidence="2 3">
    <name type="scientific">Brettanomyces naardenensis</name>
    <name type="common">Yeast</name>
    <dbReference type="NCBI Taxonomy" id="13370"/>
    <lineage>
        <taxon>Eukaryota</taxon>
        <taxon>Fungi</taxon>
        <taxon>Dikarya</taxon>
        <taxon>Ascomycota</taxon>
        <taxon>Saccharomycotina</taxon>
        <taxon>Pichiomycetes</taxon>
        <taxon>Pichiales</taxon>
        <taxon>Pichiaceae</taxon>
        <taxon>Brettanomyces</taxon>
    </lineage>
</organism>
<dbReference type="Proteomes" id="UP000290900">
    <property type="component" value="Unassembled WGS sequence"/>
</dbReference>
<feature type="compositionally biased region" description="Basic and acidic residues" evidence="1">
    <location>
        <begin position="193"/>
        <end position="208"/>
    </location>
</feature>